<dbReference type="AlphaFoldDB" id="A0A9N7UNW4"/>
<keyword evidence="3" id="KW-1185">Reference proteome</keyword>
<dbReference type="EMBL" id="CADEAL010001567">
    <property type="protein sequence ID" value="CAB1433526.1"/>
    <property type="molecule type" value="Genomic_DNA"/>
</dbReference>
<evidence type="ECO:0000313" key="3">
    <source>
        <dbReference type="Proteomes" id="UP001153269"/>
    </source>
</evidence>
<protein>
    <submittedName>
        <fullName evidence="2">Uncharacterized protein</fullName>
    </submittedName>
</protein>
<reference evidence="2" key="1">
    <citation type="submission" date="2020-03" db="EMBL/GenBank/DDBJ databases">
        <authorList>
            <person name="Weist P."/>
        </authorList>
    </citation>
    <scope>NUCLEOTIDE SEQUENCE</scope>
</reference>
<proteinExistence type="predicted"/>
<name>A0A9N7UNW4_PLEPL</name>
<dbReference type="Proteomes" id="UP001153269">
    <property type="component" value="Unassembled WGS sequence"/>
</dbReference>
<feature type="region of interest" description="Disordered" evidence="1">
    <location>
        <begin position="70"/>
        <end position="125"/>
    </location>
</feature>
<evidence type="ECO:0000313" key="2">
    <source>
        <dbReference type="EMBL" id="CAB1433526.1"/>
    </source>
</evidence>
<gene>
    <name evidence="2" type="ORF">PLEPLA_LOCUS21617</name>
</gene>
<evidence type="ECO:0000256" key="1">
    <source>
        <dbReference type="SAM" id="MobiDB-lite"/>
    </source>
</evidence>
<accession>A0A9N7UNW4</accession>
<sequence>MLGRGKDVERKLTENPFEVIHNATHGDVDAQCAAYSPSCPGPLGLPSTSKKSPGRVPEAAVSQLQLSISLPPAAEGGGAGVGARASDRGESLKRSPVLSTDPIGCKSPTSKTHATSKHRVRSVIP</sequence>
<organism evidence="2 3">
    <name type="scientific">Pleuronectes platessa</name>
    <name type="common">European plaice</name>
    <dbReference type="NCBI Taxonomy" id="8262"/>
    <lineage>
        <taxon>Eukaryota</taxon>
        <taxon>Metazoa</taxon>
        <taxon>Chordata</taxon>
        <taxon>Craniata</taxon>
        <taxon>Vertebrata</taxon>
        <taxon>Euteleostomi</taxon>
        <taxon>Actinopterygii</taxon>
        <taxon>Neopterygii</taxon>
        <taxon>Teleostei</taxon>
        <taxon>Neoteleostei</taxon>
        <taxon>Acanthomorphata</taxon>
        <taxon>Carangaria</taxon>
        <taxon>Pleuronectiformes</taxon>
        <taxon>Pleuronectoidei</taxon>
        <taxon>Pleuronectidae</taxon>
        <taxon>Pleuronectes</taxon>
    </lineage>
</organism>
<feature type="compositionally biased region" description="Basic residues" evidence="1">
    <location>
        <begin position="114"/>
        <end position="125"/>
    </location>
</feature>
<comment type="caution">
    <text evidence="2">The sequence shown here is derived from an EMBL/GenBank/DDBJ whole genome shotgun (WGS) entry which is preliminary data.</text>
</comment>